<dbReference type="STRING" id="679901.Mzhil_0877"/>
<dbReference type="OrthoDB" id="121421at2157"/>
<gene>
    <name evidence="2" type="ordered locus">Mzhil_0877</name>
</gene>
<name>F7XL82_METZD</name>
<dbReference type="PANTHER" id="PTHR33930:SF2">
    <property type="entry name" value="BLR3452 PROTEIN"/>
    <property type="match status" value="1"/>
</dbReference>
<dbReference type="Gene3D" id="1.20.1290.10">
    <property type="entry name" value="AhpD-like"/>
    <property type="match status" value="1"/>
</dbReference>
<protein>
    <submittedName>
        <fullName evidence="2">Carboxymuconolactone decarboxylase</fullName>
    </submittedName>
</protein>
<feature type="domain" description="Carboxymuconolactone decarboxylase-like" evidence="1">
    <location>
        <begin position="14"/>
        <end position="91"/>
    </location>
</feature>
<evidence type="ECO:0000259" key="1">
    <source>
        <dbReference type="Pfam" id="PF02627"/>
    </source>
</evidence>
<evidence type="ECO:0000313" key="2">
    <source>
        <dbReference type="EMBL" id="AEH60739.1"/>
    </source>
</evidence>
<organism evidence="2 3">
    <name type="scientific">Methanosalsum zhilinae (strain DSM 4017 / NBRC 107636 / OCM 62 / WeN5)</name>
    <name type="common">Methanohalophilus zhilinae</name>
    <dbReference type="NCBI Taxonomy" id="679901"/>
    <lineage>
        <taxon>Archaea</taxon>
        <taxon>Methanobacteriati</taxon>
        <taxon>Methanobacteriota</taxon>
        <taxon>Stenosarchaea group</taxon>
        <taxon>Methanomicrobia</taxon>
        <taxon>Methanosarcinales</taxon>
        <taxon>Methanosarcinaceae</taxon>
        <taxon>Methanosalsum</taxon>
    </lineage>
</organism>
<reference evidence="2" key="1">
    <citation type="submission" date="2010-07" db="EMBL/GenBank/DDBJ databases">
        <title>The complete genome of Methanosalsum zhilinae DSM 4017.</title>
        <authorList>
            <consortium name="US DOE Joint Genome Institute (JGI-PGF)"/>
            <person name="Lucas S."/>
            <person name="Copeland A."/>
            <person name="Lapidus A."/>
            <person name="Glavina del Rio T."/>
            <person name="Dalin E."/>
            <person name="Tice H."/>
            <person name="Bruce D."/>
            <person name="Goodwin L."/>
            <person name="Pitluck S."/>
            <person name="Kyrpides N."/>
            <person name="Mavromatis K."/>
            <person name="Ovchinnikova G."/>
            <person name="Daligault H."/>
            <person name="Detter J.C."/>
            <person name="Han C."/>
            <person name="Tapia R."/>
            <person name="Larimer F."/>
            <person name="Land M."/>
            <person name="Hauser L."/>
            <person name="Markowitz V."/>
            <person name="Cheng J.-F."/>
            <person name="Hugenholtz P."/>
            <person name="Woyke T."/>
            <person name="Wu D."/>
            <person name="Spring S."/>
            <person name="Schueler E."/>
            <person name="Brambilla E."/>
            <person name="Klenk H.-P."/>
            <person name="Eisen J.A."/>
        </authorList>
    </citation>
    <scope>NUCLEOTIDE SEQUENCE</scope>
    <source>
        <strain evidence="2">DSM 4017</strain>
    </source>
</reference>
<dbReference type="SUPFAM" id="SSF69118">
    <property type="entry name" value="AhpD-like"/>
    <property type="match status" value="1"/>
</dbReference>
<keyword evidence="3" id="KW-1185">Reference proteome</keyword>
<dbReference type="Proteomes" id="UP000006622">
    <property type="component" value="Chromosome"/>
</dbReference>
<dbReference type="InterPro" id="IPR029032">
    <property type="entry name" value="AhpD-like"/>
</dbReference>
<dbReference type="GO" id="GO:0051920">
    <property type="term" value="F:peroxiredoxin activity"/>
    <property type="evidence" value="ECO:0007669"/>
    <property type="project" value="InterPro"/>
</dbReference>
<dbReference type="HOGENOM" id="CLU_137228_5_1_2"/>
<evidence type="ECO:0000313" key="3">
    <source>
        <dbReference type="Proteomes" id="UP000006622"/>
    </source>
</evidence>
<dbReference type="Pfam" id="PF02627">
    <property type="entry name" value="CMD"/>
    <property type="match status" value="1"/>
</dbReference>
<sequence length="102" mass="11170">MPEDPLKIIRNNDPELFGQIENTANLSFADGDIPLKYKLLIAMSLDASKGAVDGVKALARRAMDEGATKEEMFEVLRIAYYITGAGSIYTAVNGLIDLFDNE</sequence>
<accession>F7XL82</accession>
<proteinExistence type="predicted"/>
<dbReference type="PANTHER" id="PTHR33930">
    <property type="entry name" value="ALKYL HYDROPEROXIDE REDUCTASE AHPD"/>
    <property type="match status" value="1"/>
</dbReference>
<dbReference type="KEGG" id="mzh:Mzhil_0877"/>
<dbReference type="AlphaFoldDB" id="F7XL82"/>
<dbReference type="EMBL" id="CP002101">
    <property type="protein sequence ID" value="AEH60739.1"/>
    <property type="molecule type" value="Genomic_DNA"/>
</dbReference>
<dbReference type="InterPro" id="IPR003779">
    <property type="entry name" value="CMD-like"/>
</dbReference>